<protein>
    <recommendedName>
        <fullName evidence="6">Chromosome partition protein Smc</fullName>
    </recommendedName>
</protein>
<feature type="coiled-coil region" evidence="6">
    <location>
        <begin position="456"/>
        <end position="500"/>
    </location>
</feature>
<gene>
    <name evidence="6" type="primary">smc</name>
    <name evidence="8" type="ORF">SAMN02745130_03317</name>
</gene>
<dbReference type="InterPro" id="IPR027417">
    <property type="entry name" value="P-loop_NTPase"/>
</dbReference>
<dbReference type="EMBL" id="FUYB01000021">
    <property type="protein sequence ID" value="SKA91900.1"/>
    <property type="molecule type" value="Genomic_DNA"/>
</dbReference>
<feature type="coiled-coil region" evidence="6">
    <location>
        <begin position="857"/>
        <end position="891"/>
    </location>
</feature>
<dbReference type="GO" id="GO:0003677">
    <property type="term" value="F:DNA binding"/>
    <property type="evidence" value="ECO:0007669"/>
    <property type="project" value="UniProtKB-UniRule"/>
</dbReference>
<dbReference type="HAMAP" id="MF_01894">
    <property type="entry name" value="Smc_prok"/>
    <property type="match status" value="1"/>
</dbReference>
<comment type="function">
    <text evidence="6">Required for chromosome condensation and partitioning.</text>
</comment>
<evidence type="ECO:0000256" key="5">
    <source>
        <dbReference type="ARBA" id="ARBA00023125"/>
    </source>
</evidence>
<dbReference type="SUPFAM" id="SSF52540">
    <property type="entry name" value="P-loop containing nucleoside triphosphate hydrolases"/>
    <property type="match status" value="1"/>
</dbReference>
<dbReference type="InterPro" id="IPR024704">
    <property type="entry name" value="SMC"/>
</dbReference>
<comment type="domain">
    <text evidence="6">Contains large globular domains required for ATP hydrolysis at each terminus and a third globular domain forming a flexible hinge near the middle of the molecule. These domains are separated by coiled-coil structures.</text>
</comment>
<accession>A0A1T4XQT5</accession>
<feature type="binding site" evidence="6">
    <location>
        <begin position="32"/>
        <end position="39"/>
    </location>
    <ligand>
        <name>ATP</name>
        <dbReference type="ChEBI" id="CHEBI:30616"/>
    </ligand>
</feature>
<dbReference type="GO" id="GO:0005524">
    <property type="term" value="F:ATP binding"/>
    <property type="evidence" value="ECO:0007669"/>
    <property type="project" value="UniProtKB-UniRule"/>
</dbReference>
<evidence type="ECO:0000256" key="4">
    <source>
        <dbReference type="ARBA" id="ARBA00023054"/>
    </source>
</evidence>
<comment type="subcellular location">
    <subcellularLocation>
        <location evidence="6">Cytoplasm</location>
    </subcellularLocation>
</comment>
<evidence type="ECO:0000259" key="7">
    <source>
        <dbReference type="Pfam" id="PF02463"/>
    </source>
</evidence>
<keyword evidence="1 6" id="KW-0963">Cytoplasm</keyword>
<feature type="domain" description="RecF/RecN/SMC N-terminal" evidence="7">
    <location>
        <begin position="3"/>
        <end position="1151"/>
    </location>
</feature>
<dbReference type="GO" id="GO:0016887">
    <property type="term" value="F:ATP hydrolysis activity"/>
    <property type="evidence" value="ECO:0007669"/>
    <property type="project" value="InterPro"/>
</dbReference>
<evidence type="ECO:0000313" key="9">
    <source>
        <dbReference type="Proteomes" id="UP000190460"/>
    </source>
</evidence>
<keyword evidence="9" id="KW-1185">Reference proteome</keyword>
<dbReference type="PANTHER" id="PTHR43977">
    <property type="entry name" value="STRUCTURAL MAINTENANCE OF CHROMOSOMES PROTEIN 3"/>
    <property type="match status" value="1"/>
</dbReference>
<dbReference type="OrthoDB" id="9808768at2"/>
<dbReference type="InterPro" id="IPR011890">
    <property type="entry name" value="SMC_prok"/>
</dbReference>
<dbReference type="STRING" id="92487.SAMN02745130_03317"/>
<proteinExistence type="inferred from homology"/>
<feature type="coiled-coil region" evidence="6">
    <location>
        <begin position="661"/>
        <end position="737"/>
    </location>
</feature>
<evidence type="ECO:0000256" key="2">
    <source>
        <dbReference type="ARBA" id="ARBA00022741"/>
    </source>
</evidence>
<evidence type="ECO:0000313" key="8">
    <source>
        <dbReference type="EMBL" id="SKA91900.1"/>
    </source>
</evidence>
<comment type="similarity">
    <text evidence="6">Belongs to the SMC family.</text>
</comment>
<feature type="coiled-coil region" evidence="6">
    <location>
        <begin position="184"/>
        <end position="218"/>
    </location>
</feature>
<sequence>MRLSKIRLAGFKSFVDPVTLNLPSNLVGILGPNGCGKSNTIDAVRWVMGESSARNLRGQAMEDVIFNGSSARKPVGLASVELVFDNTAAQLAGPYASYAEIAIKRQVGRDGSSKFFLNGSRCRRRDITDLFLGTGLGSRSYAIIEQGMIARLIEAKPEELRASLEEAAGISRYKERRRETETRITHTRDNLARLADLREELAKQLQKLDKQAKTAERFRALREEQKRLDALHLAAQLQALTQTAEPLLADLKQSTQEQQASLTEIQQITAQLEALRTQFSQATEALNLAQAHYYAAGANLGRLEQNLQHQQATQQRHQEQLIRLEQSLAESLTQQTEDQAQLQTKILQLEQLRPAAATLEEQLAQAEASVLATEHLALALQEQWQQLQQALAQPLRQLHSETARIEQLERQTQASQPRRDRLQQALAALEQDDFTAQQQGLMLELATTTAKQTFNQEQLEALNLQLQTQRQQQQQITQQIEQQRRQLSNLQGQLTAANTLQQAALKQDQPAYQGWLQSQALDQYPRLATELQVVSGWEPAVEVVLAKHLTALGVEQLADITLENLPETGLALIETNREASAKPLALNPASLAHQILAPQHAQSLAQHALCSPDLATALAQREQLTPPEFYITPNGSCVGKHWLQTPSQSATGHVLERQQTLRNLQTQIEPLQLALAQMEAAQQALDLQNRDLEQTQGQAQLASKQLQQQEFALSKQLQQIQQQQAQQQQRQQQLYTELHELAEQQTQQTLDLASALERKASAELTSLSLQAEQTNLRLKKDQQQQSLQNLRSQARHLNTQQQKLTLTLHTVQTEQQHIQQQLERGQIRLTRLQAQQAQVLTELAQQTESLMALHTHLATAKAQRLEAEQALQLARQQTQQLEQQIRTQEQQRLQCTAHLERTREQLATLQLAWQTQQVQTQHLQEQFALTGFELAALTQTLAQYPNLEAIRQDLAKTSANIERLGAINLAAIEEYREQSERKTYLDQQNADLVLALETLATAMHTIDRETRARFKETFDLVNQRLQEMFPRLFGGGECYLAMTEQDLLKSGVNIMARPPGKRLSSIQLMSGGEKALTAVALVFAIFALNPAPFCILDEVDAPLDEANVGRFCELVKQMSEQVQFIFITHNKTTMELAENLIGVTMREAGVSRLVSVDMAQALELVSE</sequence>
<feature type="coiled-coil region" evidence="6">
    <location>
        <begin position="265"/>
        <end position="376"/>
    </location>
</feature>
<dbReference type="NCBIfam" id="TIGR02168">
    <property type="entry name" value="SMC_prok_B"/>
    <property type="match status" value="1"/>
</dbReference>
<evidence type="ECO:0000256" key="3">
    <source>
        <dbReference type="ARBA" id="ARBA00022840"/>
    </source>
</evidence>
<keyword evidence="4 6" id="KW-0175">Coiled coil</keyword>
<dbReference type="AlphaFoldDB" id="A0A1T4XQT5"/>
<dbReference type="InterPro" id="IPR003395">
    <property type="entry name" value="RecF/RecN/SMC_N"/>
</dbReference>
<evidence type="ECO:0000256" key="6">
    <source>
        <dbReference type="HAMAP-Rule" id="MF_01894"/>
    </source>
</evidence>
<keyword evidence="2 6" id="KW-0547">Nucleotide-binding</keyword>
<reference evidence="8 9" key="1">
    <citation type="submission" date="2017-02" db="EMBL/GenBank/DDBJ databases">
        <authorList>
            <person name="Peterson S.W."/>
        </authorList>
    </citation>
    <scope>NUCLEOTIDE SEQUENCE [LARGE SCALE GENOMIC DNA]</scope>
    <source>
        <strain evidence="8 9">ATCC 49788</strain>
    </source>
</reference>
<evidence type="ECO:0000256" key="1">
    <source>
        <dbReference type="ARBA" id="ARBA00022490"/>
    </source>
</evidence>
<dbReference type="GO" id="GO:0005737">
    <property type="term" value="C:cytoplasm"/>
    <property type="evidence" value="ECO:0007669"/>
    <property type="project" value="UniProtKB-SubCell"/>
</dbReference>
<comment type="subunit">
    <text evidence="6">Homodimer.</text>
</comment>
<dbReference type="Proteomes" id="UP000190460">
    <property type="component" value="Unassembled WGS sequence"/>
</dbReference>
<feature type="coiled-coil region" evidence="6">
    <location>
        <begin position="773"/>
        <end position="807"/>
    </location>
</feature>
<dbReference type="RefSeq" id="WP_078923760.1">
    <property type="nucleotide sequence ID" value="NZ_FUYB01000021.1"/>
</dbReference>
<name>A0A1T4XQT5_9GAMM</name>
<dbReference type="CDD" id="cd03278">
    <property type="entry name" value="ABC_SMC_barmotin"/>
    <property type="match status" value="1"/>
</dbReference>
<dbReference type="Pfam" id="PF02463">
    <property type="entry name" value="SMC_N"/>
    <property type="match status" value="1"/>
</dbReference>
<organism evidence="8 9">
    <name type="scientific">Thiothrix eikelboomii</name>
    <dbReference type="NCBI Taxonomy" id="92487"/>
    <lineage>
        <taxon>Bacteria</taxon>
        <taxon>Pseudomonadati</taxon>
        <taxon>Pseudomonadota</taxon>
        <taxon>Gammaproteobacteria</taxon>
        <taxon>Thiotrichales</taxon>
        <taxon>Thiotrichaceae</taxon>
        <taxon>Thiothrix</taxon>
    </lineage>
</organism>
<dbReference type="Gene3D" id="3.40.50.300">
    <property type="entry name" value="P-loop containing nucleotide triphosphate hydrolases"/>
    <property type="match status" value="2"/>
</dbReference>
<keyword evidence="5 6" id="KW-0238">DNA-binding</keyword>
<keyword evidence="3 6" id="KW-0067">ATP-binding</keyword>
<dbReference type="GO" id="GO:0006260">
    <property type="term" value="P:DNA replication"/>
    <property type="evidence" value="ECO:0007669"/>
    <property type="project" value="UniProtKB-UniRule"/>
</dbReference>
<dbReference type="PIRSF" id="PIRSF005719">
    <property type="entry name" value="SMC"/>
    <property type="match status" value="1"/>
</dbReference>
<dbReference type="GO" id="GO:0030261">
    <property type="term" value="P:chromosome condensation"/>
    <property type="evidence" value="ECO:0007669"/>
    <property type="project" value="InterPro"/>
</dbReference>
<dbReference type="GO" id="GO:0007062">
    <property type="term" value="P:sister chromatid cohesion"/>
    <property type="evidence" value="ECO:0007669"/>
    <property type="project" value="InterPro"/>
</dbReference>
<dbReference type="GO" id="GO:0007059">
    <property type="term" value="P:chromosome segregation"/>
    <property type="evidence" value="ECO:0007669"/>
    <property type="project" value="UniProtKB-UniRule"/>
</dbReference>